<dbReference type="Pfam" id="PF04991">
    <property type="entry name" value="LicD"/>
    <property type="match status" value="1"/>
</dbReference>
<dbReference type="PANTHER" id="PTHR13627">
    <property type="entry name" value="FUKUTIN RELATED PROTEIN"/>
    <property type="match status" value="1"/>
</dbReference>
<keyword evidence="2" id="KW-1133">Transmembrane helix</keyword>
<evidence type="ECO:0000313" key="5">
    <source>
        <dbReference type="Proteomes" id="UP000594262"/>
    </source>
</evidence>
<sequence length="323" mass="38336">MEKNRRGGSAFTTMMNIEVRFFALLMLTVITIYIVFDTQRESNLSTELHKINRLLRRSGRHSSSPSSSSTQNKESEEKEKLSEDENELAWLDRNDSKPYRDYGDETCGINTDRMGFLFLIRKWQEIAKANNIRYFLDFGSLLGAWRDEETIPYDADTDIRVHNDDLETLFNLSIRVRKMSWDSYDDNGVHLYFTKDWRKPYHMRRRFSCKGKEVPDYEGQCSFTDPTARLIHRQWHLDLFVYTDYHDTILFIPDGRPAFLKNDFLPLVRCDFMGIEVRCPKKPRLVLQEHYSNLMPSKVCFNKTWYESSEPIMKLIHSKKNTK</sequence>
<proteinExistence type="predicted"/>
<evidence type="ECO:0000256" key="1">
    <source>
        <dbReference type="SAM" id="MobiDB-lite"/>
    </source>
</evidence>
<name>A0A7M5V2Y6_9CNID</name>
<feature type="compositionally biased region" description="Basic and acidic residues" evidence="1">
    <location>
        <begin position="73"/>
        <end position="83"/>
    </location>
</feature>
<evidence type="ECO:0000313" key="4">
    <source>
        <dbReference type="EnsemblMetazoa" id="CLYHEMP002565.2"/>
    </source>
</evidence>
<dbReference type="InterPro" id="IPR007074">
    <property type="entry name" value="LicD/FKTN/FKRP_NTP_transf"/>
</dbReference>
<feature type="transmembrane region" description="Helical" evidence="2">
    <location>
        <begin position="21"/>
        <end position="36"/>
    </location>
</feature>
<dbReference type="OrthoDB" id="444255at2759"/>
<keyword evidence="2" id="KW-0812">Transmembrane</keyword>
<evidence type="ECO:0000259" key="3">
    <source>
        <dbReference type="Pfam" id="PF04991"/>
    </source>
</evidence>
<feature type="domain" description="LicD/FKTN/FKRP nucleotidyltransferase" evidence="3">
    <location>
        <begin position="127"/>
        <end position="174"/>
    </location>
</feature>
<accession>A0A7M5V2Y6</accession>
<dbReference type="RefSeq" id="XP_066929743.1">
    <property type="nucleotide sequence ID" value="XM_067073642.1"/>
</dbReference>
<dbReference type="EnsemblMetazoa" id="CLYHEMT002565.2">
    <property type="protein sequence ID" value="CLYHEMP002565.2"/>
    <property type="gene ID" value="CLYHEMG002565"/>
</dbReference>
<keyword evidence="5" id="KW-1185">Reference proteome</keyword>
<evidence type="ECO:0000256" key="2">
    <source>
        <dbReference type="SAM" id="Phobius"/>
    </source>
</evidence>
<dbReference type="PANTHER" id="PTHR13627:SF35">
    <property type="entry name" value="LICD FAMILY PROTEIN"/>
    <property type="match status" value="1"/>
</dbReference>
<dbReference type="Proteomes" id="UP000594262">
    <property type="component" value="Unplaced"/>
</dbReference>
<keyword evidence="2" id="KW-0472">Membrane</keyword>
<dbReference type="GeneID" id="136817300"/>
<dbReference type="GO" id="GO:0009100">
    <property type="term" value="P:glycoprotein metabolic process"/>
    <property type="evidence" value="ECO:0007669"/>
    <property type="project" value="UniProtKB-ARBA"/>
</dbReference>
<dbReference type="InterPro" id="IPR052613">
    <property type="entry name" value="LicD_transferase"/>
</dbReference>
<feature type="region of interest" description="Disordered" evidence="1">
    <location>
        <begin position="56"/>
        <end position="87"/>
    </location>
</feature>
<dbReference type="AlphaFoldDB" id="A0A7M5V2Y6"/>
<protein>
    <recommendedName>
        <fullName evidence="3">LicD/FKTN/FKRP nucleotidyltransferase domain-containing protein</fullName>
    </recommendedName>
</protein>
<organism evidence="4 5">
    <name type="scientific">Clytia hemisphaerica</name>
    <dbReference type="NCBI Taxonomy" id="252671"/>
    <lineage>
        <taxon>Eukaryota</taxon>
        <taxon>Metazoa</taxon>
        <taxon>Cnidaria</taxon>
        <taxon>Hydrozoa</taxon>
        <taxon>Hydroidolina</taxon>
        <taxon>Leptothecata</taxon>
        <taxon>Obeliida</taxon>
        <taxon>Clytiidae</taxon>
        <taxon>Clytia</taxon>
    </lineage>
</organism>
<reference evidence="4" key="1">
    <citation type="submission" date="2021-01" db="UniProtKB">
        <authorList>
            <consortium name="EnsemblMetazoa"/>
        </authorList>
    </citation>
    <scope>IDENTIFICATION</scope>
</reference>
<dbReference type="EnsemblMetazoa" id="CLYHEMT002565.1">
    <property type="protein sequence ID" value="CLYHEMP002565.1"/>
    <property type="gene ID" value="CLYHEMG002565"/>
</dbReference>
<feature type="compositionally biased region" description="Low complexity" evidence="1">
    <location>
        <begin position="62"/>
        <end position="72"/>
    </location>
</feature>